<sequence>MLQDSPQDTKKVTEQSVDTDLQSYGAEVVQFHTRLLRVSLVTEESYSYWQHYRSDISNNLLLGEITKRAFEERWFGSRSMARTQLLIKEFAQRYNAYPAAISVLHRWQPRDPVLRRNLCHWHLQLVDPLYRSFTDTYLLHRRTLPQPTIDRDTVARWASQQTGIEGWAPATLSRMATGLIAATASAGLCSTNIGKRTLEYPQVSDRALEYWLYFLRHLNFVGTLLDNPYWRSVGLTDSFLETRLHRLPSILFRRMGELSDFGWKYKNLEGWANGELSDDGDAV</sequence>
<accession>A0A2W4WBY1</accession>
<evidence type="ECO:0000313" key="1">
    <source>
        <dbReference type="EMBL" id="PZO41972.1"/>
    </source>
</evidence>
<dbReference type="Gene3D" id="1.10.3540.10">
    <property type="entry name" value="uncharacterized protein from magnetospirillum magneticum domain"/>
    <property type="match status" value="1"/>
</dbReference>
<dbReference type="InterPro" id="IPR023137">
    <property type="entry name" value="BrxA_sf"/>
</dbReference>
<organism evidence="1 2">
    <name type="scientific">Pseudanabaena frigida</name>
    <dbReference type="NCBI Taxonomy" id="945775"/>
    <lineage>
        <taxon>Bacteria</taxon>
        <taxon>Bacillati</taxon>
        <taxon>Cyanobacteriota</taxon>
        <taxon>Cyanophyceae</taxon>
        <taxon>Pseudanabaenales</taxon>
        <taxon>Pseudanabaenaceae</taxon>
        <taxon>Pseudanabaena</taxon>
    </lineage>
</organism>
<comment type="caution">
    <text evidence="1">The sequence shown here is derived from an EMBL/GenBank/DDBJ whole genome shotgun (WGS) entry which is preliminary data.</text>
</comment>
<evidence type="ECO:0008006" key="3">
    <source>
        <dbReference type="Google" id="ProtNLM"/>
    </source>
</evidence>
<dbReference type="Proteomes" id="UP000249467">
    <property type="component" value="Unassembled WGS sequence"/>
</dbReference>
<dbReference type="EMBL" id="QBML01000009">
    <property type="protein sequence ID" value="PZO41972.1"/>
    <property type="molecule type" value="Genomic_DNA"/>
</dbReference>
<name>A0A2W4WBY1_9CYAN</name>
<dbReference type="AlphaFoldDB" id="A0A2W4WBY1"/>
<gene>
    <name evidence="1" type="ORF">DCF19_08720</name>
</gene>
<reference evidence="1 2" key="2">
    <citation type="submission" date="2018-06" db="EMBL/GenBank/DDBJ databases">
        <title>Metagenomic assembly of (sub)arctic Cyanobacteria and their associated microbiome from non-axenic cultures.</title>
        <authorList>
            <person name="Baurain D."/>
        </authorList>
    </citation>
    <scope>NUCLEOTIDE SEQUENCE [LARGE SCALE GENOMIC DNA]</scope>
    <source>
        <strain evidence="1">ULC066bin1</strain>
    </source>
</reference>
<protein>
    <recommendedName>
        <fullName evidence="3">DUF1819 domain-containing protein</fullName>
    </recommendedName>
</protein>
<evidence type="ECO:0000313" key="2">
    <source>
        <dbReference type="Proteomes" id="UP000249467"/>
    </source>
</evidence>
<proteinExistence type="predicted"/>
<reference evidence="1 2" key="1">
    <citation type="submission" date="2018-04" db="EMBL/GenBank/DDBJ databases">
        <authorList>
            <person name="Go L.Y."/>
            <person name="Mitchell J.A."/>
        </authorList>
    </citation>
    <scope>NUCLEOTIDE SEQUENCE [LARGE SCALE GENOMIC DNA]</scope>
    <source>
        <strain evidence="1">ULC066bin1</strain>
    </source>
</reference>